<keyword evidence="1" id="KW-0547">Nucleotide-binding</keyword>
<accession>A0A1G2F217</accession>
<dbReference type="GO" id="GO:0070681">
    <property type="term" value="P:glutaminyl-tRNAGln biosynthesis via transamidation"/>
    <property type="evidence" value="ECO:0007669"/>
    <property type="project" value="TreeGrafter"/>
</dbReference>
<dbReference type="Proteomes" id="UP000176787">
    <property type="component" value="Unassembled WGS sequence"/>
</dbReference>
<dbReference type="HAMAP" id="MF_00122">
    <property type="entry name" value="GatC"/>
    <property type="match status" value="1"/>
</dbReference>
<dbReference type="SUPFAM" id="SSF141000">
    <property type="entry name" value="Glu-tRNAGln amidotransferase C subunit"/>
    <property type="match status" value="1"/>
</dbReference>
<comment type="similarity">
    <text evidence="1">Belongs to the GatC family.</text>
</comment>
<dbReference type="GO" id="GO:0005524">
    <property type="term" value="F:ATP binding"/>
    <property type="evidence" value="ECO:0007669"/>
    <property type="project" value="UniProtKB-KW"/>
</dbReference>
<comment type="subunit">
    <text evidence="1">Heterotrimer of A, B and C subunits.</text>
</comment>
<evidence type="ECO:0000256" key="1">
    <source>
        <dbReference type="HAMAP-Rule" id="MF_00122"/>
    </source>
</evidence>
<keyword evidence="1" id="KW-0648">Protein biosynthesis</keyword>
<dbReference type="EMBL" id="MHMS01000017">
    <property type="protein sequence ID" value="OGZ31987.1"/>
    <property type="molecule type" value="Genomic_DNA"/>
</dbReference>
<comment type="catalytic activity">
    <reaction evidence="1">
        <text>L-glutamyl-tRNA(Gln) + L-glutamine + ATP + H2O = L-glutaminyl-tRNA(Gln) + L-glutamate + ADP + phosphate + H(+)</text>
        <dbReference type="Rhea" id="RHEA:17521"/>
        <dbReference type="Rhea" id="RHEA-COMP:9681"/>
        <dbReference type="Rhea" id="RHEA-COMP:9684"/>
        <dbReference type="ChEBI" id="CHEBI:15377"/>
        <dbReference type="ChEBI" id="CHEBI:15378"/>
        <dbReference type="ChEBI" id="CHEBI:29985"/>
        <dbReference type="ChEBI" id="CHEBI:30616"/>
        <dbReference type="ChEBI" id="CHEBI:43474"/>
        <dbReference type="ChEBI" id="CHEBI:58359"/>
        <dbReference type="ChEBI" id="CHEBI:78520"/>
        <dbReference type="ChEBI" id="CHEBI:78521"/>
        <dbReference type="ChEBI" id="CHEBI:456216"/>
    </reaction>
</comment>
<dbReference type="EC" id="6.3.5.-" evidence="1"/>
<dbReference type="Pfam" id="PF02686">
    <property type="entry name" value="GatC"/>
    <property type="match status" value="1"/>
</dbReference>
<proteinExistence type="inferred from homology"/>
<dbReference type="PANTHER" id="PTHR15004">
    <property type="entry name" value="GLUTAMYL-TRNA(GLN) AMIDOTRANSFERASE SUBUNIT C, MITOCHONDRIAL"/>
    <property type="match status" value="1"/>
</dbReference>
<evidence type="ECO:0000313" key="3">
    <source>
        <dbReference type="Proteomes" id="UP000176787"/>
    </source>
</evidence>
<reference evidence="2 3" key="1">
    <citation type="journal article" date="2016" name="Nat. Commun.">
        <title>Thousands of microbial genomes shed light on interconnected biogeochemical processes in an aquifer system.</title>
        <authorList>
            <person name="Anantharaman K."/>
            <person name="Brown C.T."/>
            <person name="Hug L.A."/>
            <person name="Sharon I."/>
            <person name="Castelle C.J."/>
            <person name="Probst A.J."/>
            <person name="Thomas B.C."/>
            <person name="Singh A."/>
            <person name="Wilkins M.J."/>
            <person name="Karaoz U."/>
            <person name="Brodie E.L."/>
            <person name="Williams K.H."/>
            <person name="Hubbard S.S."/>
            <person name="Banfield J.F."/>
        </authorList>
    </citation>
    <scope>NUCLEOTIDE SEQUENCE [LARGE SCALE GENOMIC DNA]</scope>
</reference>
<dbReference type="GO" id="GO:0006450">
    <property type="term" value="P:regulation of translational fidelity"/>
    <property type="evidence" value="ECO:0007669"/>
    <property type="project" value="InterPro"/>
</dbReference>
<sequence length="97" mass="11184">MISEGEIEKLGELAKVELTREEIKNYKKDIQEILDYFETLKKVDTEGVEPLVHPLELVNSFREDEAAEIIPEESKFLVKESPDKKGDYVKVGRVLSF</sequence>
<dbReference type="STRING" id="1801726.A3H02_02665"/>
<dbReference type="InterPro" id="IPR036113">
    <property type="entry name" value="Asp/Glu-ADT_sf_sub_c"/>
</dbReference>
<keyword evidence="1" id="KW-0067">ATP-binding</keyword>
<comment type="catalytic activity">
    <reaction evidence="1">
        <text>L-aspartyl-tRNA(Asn) + L-glutamine + ATP + H2O = L-asparaginyl-tRNA(Asn) + L-glutamate + ADP + phosphate + 2 H(+)</text>
        <dbReference type="Rhea" id="RHEA:14513"/>
        <dbReference type="Rhea" id="RHEA-COMP:9674"/>
        <dbReference type="Rhea" id="RHEA-COMP:9677"/>
        <dbReference type="ChEBI" id="CHEBI:15377"/>
        <dbReference type="ChEBI" id="CHEBI:15378"/>
        <dbReference type="ChEBI" id="CHEBI:29985"/>
        <dbReference type="ChEBI" id="CHEBI:30616"/>
        <dbReference type="ChEBI" id="CHEBI:43474"/>
        <dbReference type="ChEBI" id="CHEBI:58359"/>
        <dbReference type="ChEBI" id="CHEBI:78515"/>
        <dbReference type="ChEBI" id="CHEBI:78516"/>
        <dbReference type="ChEBI" id="CHEBI:456216"/>
    </reaction>
</comment>
<dbReference type="NCBIfam" id="TIGR00135">
    <property type="entry name" value="gatC"/>
    <property type="match status" value="1"/>
</dbReference>
<dbReference type="Gene3D" id="1.10.20.60">
    <property type="entry name" value="Glu-tRNAGln amidotransferase C subunit, N-terminal domain"/>
    <property type="match status" value="1"/>
</dbReference>
<keyword evidence="1" id="KW-0436">Ligase</keyword>
<name>A0A1G2F217_9BACT</name>
<gene>
    <name evidence="1" type="primary">gatC</name>
    <name evidence="2" type="ORF">A3H02_02665</name>
</gene>
<protein>
    <recommendedName>
        <fullName evidence="1">Aspartyl/glutamyl-tRNA(Asn/Gln) amidotransferase subunit C</fullName>
        <shortName evidence="1">Asp/Glu-ADT subunit C</shortName>
        <ecNumber evidence="1">6.3.5.-</ecNumber>
    </recommendedName>
</protein>
<dbReference type="PANTHER" id="PTHR15004:SF0">
    <property type="entry name" value="GLUTAMYL-TRNA(GLN) AMIDOTRANSFERASE SUBUNIT C, MITOCHONDRIAL"/>
    <property type="match status" value="1"/>
</dbReference>
<dbReference type="AlphaFoldDB" id="A0A1G2F217"/>
<dbReference type="GO" id="GO:0050567">
    <property type="term" value="F:glutaminyl-tRNA synthase (glutamine-hydrolyzing) activity"/>
    <property type="evidence" value="ECO:0007669"/>
    <property type="project" value="UniProtKB-UniRule"/>
</dbReference>
<organism evidence="2 3">
    <name type="scientific">Candidatus Niyogibacteria bacterium RIFCSPLOWO2_12_FULL_41_13</name>
    <dbReference type="NCBI Taxonomy" id="1801726"/>
    <lineage>
        <taxon>Bacteria</taxon>
        <taxon>Candidatus Niyogiibacteriota</taxon>
    </lineage>
</organism>
<dbReference type="GO" id="GO:0006412">
    <property type="term" value="P:translation"/>
    <property type="evidence" value="ECO:0007669"/>
    <property type="project" value="UniProtKB-UniRule"/>
</dbReference>
<comment type="function">
    <text evidence="1">Allows the formation of correctly charged Asn-tRNA(Asn) or Gln-tRNA(Gln) through the transamidation of misacylated Asp-tRNA(Asn) or Glu-tRNA(Gln) in organisms which lack either or both of asparaginyl-tRNA or glutaminyl-tRNA synthetases. The reaction takes place in the presence of glutamine and ATP through an activated phospho-Asp-tRNA(Asn) or phospho-Glu-tRNA(Gln).</text>
</comment>
<dbReference type="InterPro" id="IPR003837">
    <property type="entry name" value="GatC"/>
</dbReference>
<comment type="caution">
    <text evidence="2">The sequence shown here is derived from an EMBL/GenBank/DDBJ whole genome shotgun (WGS) entry which is preliminary data.</text>
</comment>
<evidence type="ECO:0000313" key="2">
    <source>
        <dbReference type="EMBL" id="OGZ31987.1"/>
    </source>
</evidence>
<dbReference type="GO" id="GO:0050566">
    <property type="term" value="F:asparaginyl-tRNA synthase (glutamine-hydrolyzing) activity"/>
    <property type="evidence" value="ECO:0007669"/>
    <property type="project" value="RHEA"/>
</dbReference>